<dbReference type="InterPro" id="IPR050570">
    <property type="entry name" value="Cell_wall_metabolism_enzyme"/>
</dbReference>
<organism evidence="4 5">
    <name type="scientific">Skermania pinensis</name>
    <dbReference type="NCBI Taxonomy" id="39122"/>
    <lineage>
        <taxon>Bacteria</taxon>
        <taxon>Bacillati</taxon>
        <taxon>Actinomycetota</taxon>
        <taxon>Actinomycetes</taxon>
        <taxon>Mycobacteriales</taxon>
        <taxon>Gordoniaceae</taxon>
        <taxon>Skermania</taxon>
    </lineage>
</organism>
<dbReference type="RefSeq" id="WP_066474812.1">
    <property type="nucleotide sequence ID" value="NZ_CBCRUZ010000014.1"/>
</dbReference>
<dbReference type="PANTHER" id="PTHR21666">
    <property type="entry name" value="PEPTIDASE-RELATED"/>
    <property type="match status" value="1"/>
</dbReference>
<dbReference type="Gene3D" id="3.40.80.10">
    <property type="entry name" value="Peptidoglycan recognition protein-like"/>
    <property type="match status" value="1"/>
</dbReference>
<dbReference type="EMBL" id="CP079105">
    <property type="protein sequence ID" value="QXQ14834.1"/>
    <property type="molecule type" value="Genomic_DNA"/>
</dbReference>
<dbReference type="InterPro" id="IPR036505">
    <property type="entry name" value="Amidase/PGRP_sf"/>
</dbReference>
<reference evidence="4" key="1">
    <citation type="submission" date="2021-07" db="EMBL/GenBank/DDBJ databases">
        <title>Candidatus Kaistella beijingensis sp. nov. isolated from a municipal wastewater treatment plant is involved in sludge foaming.</title>
        <authorList>
            <person name="Song Y."/>
            <person name="Liu S.-J."/>
        </authorList>
    </citation>
    <scope>NUCLEOTIDE SEQUENCE</scope>
    <source>
        <strain evidence="4">DSM 43998</strain>
    </source>
</reference>
<name>A0ABX8SAF2_9ACTN</name>
<feature type="region of interest" description="Disordered" evidence="1">
    <location>
        <begin position="107"/>
        <end position="128"/>
    </location>
</feature>
<dbReference type="InterPro" id="IPR011055">
    <property type="entry name" value="Dup_hybrid_motif"/>
</dbReference>
<evidence type="ECO:0000313" key="4">
    <source>
        <dbReference type="EMBL" id="QXQ14834.1"/>
    </source>
</evidence>
<protein>
    <submittedName>
        <fullName evidence="4">Peptidoglycan DD-metalloendopeptidase family protein</fullName>
    </submittedName>
</protein>
<evidence type="ECO:0000313" key="5">
    <source>
        <dbReference type="Proteomes" id="UP000887023"/>
    </source>
</evidence>
<accession>A0ABX8SAF2</accession>
<keyword evidence="5" id="KW-1185">Reference proteome</keyword>
<gene>
    <name evidence="4" type="ORF">KV203_05485</name>
</gene>
<evidence type="ECO:0000259" key="3">
    <source>
        <dbReference type="Pfam" id="PF01551"/>
    </source>
</evidence>
<dbReference type="SUPFAM" id="SSF51261">
    <property type="entry name" value="Duplicated hybrid motif"/>
    <property type="match status" value="1"/>
</dbReference>
<dbReference type="Proteomes" id="UP000887023">
    <property type="component" value="Chromosome"/>
</dbReference>
<dbReference type="SUPFAM" id="SSF55846">
    <property type="entry name" value="N-acetylmuramoyl-L-alanine amidase-like"/>
    <property type="match status" value="1"/>
</dbReference>
<dbReference type="CDD" id="cd12797">
    <property type="entry name" value="M23_peptidase"/>
    <property type="match status" value="1"/>
</dbReference>
<dbReference type="InterPro" id="IPR002502">
    <property type="entry name" value="Amidase_domain"/>
</dbReference>
<dbReference type="PANTHER" id="PTHR21666:SF285">
    <property type="entry name" value="M23 FAMILY METALLOPEPTIDASE"/>
    <property type="match status" value="1"/>
</dbReference>
<evidence type="ECO:0000259" key="2">
    <source>
        <dbReference type="Pfam" id="PF01510"/>
    </source>
</evidence>
<proteinExistence type="predicted"/>
<dbReference type="Pfam" id="PF01551">
    <property type="entry name" value="Peptidase_M23"/>
    <property type="match status" value="1"/>
</dbReference>
<feature type="domain" description="N-acetylmuramoyl-L-alanine amidase" evidence="2">
    <location>
        <begin position="188"/>
        <end position="336"/>
    </location>
</feature>
<evidence type="ECO:0000256" key="1">
    <source>
        <dbReference type="SAM" id="MobiDB-lite"/>
    </source>
</evidence>
<dbReference type="InterPro" id="IPR016047">
    <property type="entry name" value="M23ase_b-sheet_dom"/>
</dbReference>
<dbReference type="Gene3D" id="2.70.70.10">
    <property type="entry name" value="Glucose Permease (Domain IIA)"/>
    <property type="match status" value="1"/>
</dbReference>
<feature type="domain" description="M23ase beta-sheet core" evidence="3">
    <location>
        <begin position="32"/>
        <end position="123"/>
    </location>
</feature>
<sequence>MSQRYWPLERGTYTISSGFGARRNPVTGADESHRGLDFAAKMGTPIYAPAAGVCVEGADRWNVQGFGRWIWLDCQQSVQLDVIVGHCDPLVRKGDRIRAGQLIGRVNRHGQSTGPHAHVELWTPPGRVPENGRTGRAIDPALWFASAAFPAGPPPAAPTPTGGPRMSQLQADLTMLTTADSGSRDPARCQAIVWHTNEGPERGSVESLLRFCQNRTNGASYNVIVGVQADHQGRLRPLVGRSNDDNYIPWAAGTTGNRIGLHGCILGYAEQKRAEWLDPIELIDGAARVTRDWSDRYDIPLRKINGDQLRAGERGVCGHADVSAAWREVDHWDPGPEFVWDELIGRAAAVRL</sequence>
<dbReference type="Pfam" id="PF01510">
    <property type="entry name" value="Amidase_2"/>
    <property type="match status" value="1"/>
</dbReference>